<dbReference type="FunFam" id="3.30.70.360:FF:000002">
    <property type="entry name" value="Peptidase T"/>
    <property type="match status" value="1"/>
</dbReference>
<evidence type="ECO:0000256" key="1">
    <source>
        <dbReference type="ARBA" id="ARBA00000870"/>
    </source>
</evidence>
<keyword evidence="6 11" id="KW-0645">Protease</keyword>
<feature type="binding site" evidence="11 13">
    <location>
        <position position="146"/>
    </location>
    <ligand>
        <name>Zn(2+)</name>
        <dbReference type="ChEBI" id="CHEBI:29105"/>
        <label>1</label>
    </ligand>
</feature>
<dbReference type="SUPFAM" id="SSF55031">
    <property type="entry name" value="Bacterial exopeptidase dimerisation domain"/>
    <property type="match status" value="1"/>
</dbReference>
<dbReference type="Gene3D" id="3.30.70.360">
    <property type="match status" value="1"/>
</dbReference>
<dbReference type="PIRSF" id="PIRSF037215">
    <property type="entry name" value="Peptidase_M20B"/>
    <property type="match status" value="1"/>
</dbReference>
<evidence type="ECO:0000256" key="2">
    <source>
        <dbReference type="ARBA" id="ARBA00004496"/>
    </source>
</evidence>
<dbReference type="GO" id="GO:0043171">
    <property type="term" value="P:peptide catabolic process"/>
    <property type="evidence" value="ECO:0007669"/>
    <property type="project" value="UniProtKB-UniRule"/>
</dbReference>
<dbReference type="PANTHER" id="PTHR42994">
    <property type="entry name" value="PEPTIDASE T"/>
    <property type="match status" value="1"/>
</dbReference>
<dbReference type="PROSITE" id="PS00758">
    <property type="entry name" value="ARGE_DAPE_CPG2_1"/>
    <property type="match status" value="1"/>
</dbReference>
<dbReference type="AlphaFoldDB" id="A0A0H3PI06"/>
<evidence type="ECO:0000313" key="17">
    <source>
        <dbReference type="Proteomes" id="UP000003185"/>
    </source>
</evidence>
<evidence type="ECO:0000256" key="9">
    <source>
        <dbReference type="ARBA" id="ARBA00022833"/>
    </source>
</evidence>
<evidence type="ECO:0000256" key="8">
    <source>
        <dbReference type="ARBA" id="ARBA00022801"/>
    </source>
</evidence>
<evidence type="ECO:0000313" key="16">
    <source>
        <dbReference type="EMBL" id="EDJ93131.1"/>
    </source>
</evidence>
<evidence type="ECO:0000256" key="13">
    <source>
        <dbReference type="PIRSR" id="PIRSR037215-2"/>
    </source>
</evidence>
<dbReference type="RefSeq" id="WP_005656805.1">
    <property type="nucleotide sequence ID" value="NZ_AAZF01000003.1"/>
</dbReference>
<dbReference type="HAMAP" id="MF_00550">
    <property type="entry name" value="Aminopeptidase_M20"/>
    <property type="match status" value="1"/>
</dbReference>
<keyword evidence="5 11" id="KW-0963">Cytoplasm</keyword>
<keyword evidence="9 11" id="KW-0862">Zinc</keyword>
<dbReference type="Gene3D" id="3.40.630.10">
    <property type="entry name" value="Zn peptidases"/>
    <property type="match status" value="1"/>
</dbReference>
<dbReference type="EMBL" id="OV040719">
    <property type="protein sequence ID" value="CAH0451199.1"/>
    <property type="molecule type" value="Genomic_DNA"/>
</dbReference>
<dbReference type="NCBIfam" id="NF009920">
    <property type="entry name" value="PRK13381.1"/>
    <property type="match status" value="1"/>
</dbReference>
<keyword evidence="8 11" id="KW-0378">Hydrolase</keyword>
<evidence type="ECO:0000256" key="4">
    <source>
        <dbReference type="ARBA" id="ARBA00022438"/>
    </source>
</evidence>
<evidence type="ECO:0000256" key="7">
    <source>
        <dbReference type="ARBA" id="ARBA00022723"/>
    </source>
</evidence>
<comment type="function">
    <text evidence="11">Cleaves the N-terminal amino acid of tripeptides.</text>
</comment>
<feature type="binding site" evidence="11 13">
    <location>
        <position position="385"/>
    </location>
    <ligand>
        <name>Zn(2+)</name>
        <dbReference type="ChEBI" id="CHEBI:29105"/>
        <label>2</label>
    </ligand>
</feature>
<evidence type="ECO:0000256" key="11">
    <source>
        <dbReference type="HAMAP-Rule" id="MF_00550"/>
    </source>
</evidence>
<reference evidence="15" key="3">
    <citation type="submission" date="2024-01" db="EMBL/GenBank/DDBJ databases">
        <authorList>
            <person name="Riesbeck K."/>
        </authorList>
    </citation>
    <scope>NUCLEOTIDE SEQUENCE</scope>
    <source>
        <strain evidence="15">3655</strain>
    </source>
</reference>
<dbReference type="GO" id="GO:0008270">
    <property type="term" value="F:zinc ion binding"/>
    <property type="evidence" value="ECO:0007669"/>
    <property type="project" value="UniProtKB-UniRule"/>
</dbReference>
<feature type="active site" evidence="11 12">
    <location>
        <position position="86"/>
    </location>
</feature>
<reference evidence="18" key="2">
    <citation type="submission" date="2021-11" db="EMBL/GenBank/DDBJ databases">
        <authorList>
            <person name="Riesbeck K."/>
        </authorList>
    </citation>
    <scope>NUCLEOTIDE SEQUENCE [LARGE SCALE GENOMIC DNA]</scope>
</reference>
<protein>
    <recommendedName>
        <fullName evidence="11">Peptidase T</fullName>
        <ecNumber evidence="11">3.4.11.4</ecNumber>
    </recommendedName>
    <alternativeName>
        <fullName evidence="11">Aminotripeptidase</fullName>
        <shortName evidence="11">Tripeptidase</shortName>
    </alternativeName>
    <alternativeName>
        <fullName evidence="11">Tripeptide aminopeptidase</fullName>
    </alternativeName>
</protein>
<dbReference type="InterPro" id="IPR002933">
    <property type="entry name" value="Peptidase_M20"/>
</dbReference>
<feature type="binding site" evidence="11 13">
    <location>
        <position position="146"/>
    </location>
    <ligand>
        <name>Zn(2+)</name>
        <dbReference type="ChEBI" id="CHEBI:29105"/>
        <label>2</label>
    </ligand>
</feature>
<dbReference type="GO" id="GO:0005829">
    <property type="term" value="C:cytosol"/>
    <property type="evidence" value="ECO:0007669"/>
    <property type="project" value="TreeGrafter"/>
</dbReference>
<dbReference type="PANTHER" id="PTHR42994:SF1">
    <property type="entry name" value="PEPTIDASE T"/>
    <property type="match status" value="1"/>
</dbReference>
<reference evidence="16 17" key="1">
    <citation type="journal article" date="2007" name="Genome Biol.">
        <title>Characterization and modeling of the Haemophilus influenzae core and supragenomes based on the complete genomic sequences of Rd and 12 clinical nontypeable strains.</title>
        <authorList>
            <person name="Hogg J.S."/>
            <person name="Hu F.Z."/>
            <person name="Janto B."/>
            <person name="Boissy R."/>
            <person name="Hayes J."/>
            <person name="Keefe R."/>
            <person name="Post J.C."/>
            <person name="Ehrlich G.D."/>
        </authorList>
    </citation>
    <scope>NUCLEOTIDE SEQUENCE [LARGE SCALE GENOMIC DNA]</scope>
    <source>
        <strain evidence="16">3655</strain>
        <strain evidence="17">NTHi 3655</strain>
    </source>
</reference>
<evidence type="ECO:0000256" key="5">
    <source>
        <dbReference type="ARBA" id="ARBA00022490"/>
    </source>
</evidence>
<dbReference type="InterPro" id="IPR001261">
    <property type="entry name" value="ArgE/DapE_CS"/>
</dbReference>
<evidence type="ECO:0000313" key="15">
    <source>
        <dbReference type="EMBL" id="CAH0451199.1"/>
    </source>
</evidence>
<dbReference type="Pfam" id="PF01546">
    <property type="entry name" value="Peptidase_M20"/>
    <property type="match status" value="1"/>
</dbReference>
<dbReference type="GO" id="GO:0045148">
    <property type="term" value="F:tripeptide aminopeptidase activity"/>
    <property type="evidence" value="ECO:0007669"/>
    <property type="project" value="UniProtKB-UniRule"/>
</dbReference>
<dbReference type="EMBL" id="AAZF01000003">
    <property type="protein sequence ID" value="EDJ93131.1"/>
    <property type="molecule type" value="Genomic_DNA"/>
</dbReference>
<sequence>MISQIDKTELLERFLHYVSFHTQSKPNAKHSPSSVGQMKLAMQLQKELIQFGLENVEVSKYAVVTAFLPANDPNLTKTIGLVAHLDTSPQCSGKNVRPEVIEEYRGGDIALGIGEEFISPVYYSFMQKLVGQTLIVTDGTTLLGADNKAGIAEIMTALSILQKENIPHCNIRVAFMPDEEIGLGIHYFPMEKFSCDWAYTIDGGEVGELEYENFNAATAKVRFFGRNIHTGYAKGKMLNALTLACEFQQVFPVDEVPEKTDGKAGFYHLEDFSGDIEQVELTYLIRDFDEQNFAQRKAFIKNQVEKFNAKKGLKKPIELEIQDSYQNMYDVVKNVPQSIELADRAMKAVGIKPNHKPIRGGTDGAFLASKGLACPNIFTGGYNFHSKHELVSLQGMENTVQVIIEMLKCKDL</sequence>
<dbReference type="InterPro" id="IPR011650">
    <property type="entry name" value="Peptidase_M20_dimer"/>
</dbReference>
<evidence type="ECO:0000256" key="12">
    <source>
        <dbReference type="PIRSR" id="PIRSR037215-1"/>
    </source>
</evidence>
<comment type="similarity">
    <text evidence="3 11">Belongs to the peptidase M20B family.</text>
</comment>
<gene>
    <name evidence="11" type="primary">pepT</name>
    <name evidence="16" type="ORF">CGSHi3655_09391</name>
    <name evidence="15" type="ORF">KRLU3655_LOCUS1275</name>
</gene>
<dbReference type="Proteomes" id="UP000837958">
    <property type="component" value="Chromosome"/>
</dbReference>
<feature type="active site" description="Proton acceptor" evidence="11 12">
    <location>
        <position position="179"/>
    </location>
</feature>
<evidence type="ECO:0000313" key="18">
    <source>
        <dbReference type="Proteomes" id="UP000837958"/>
    </source>
</evidence>
<dbReference type="SUPFAM" id="SSF53187">
    <property type="entry name" value="Zn-dependent exopeptidases"/>
    <property type="match status" value="1"/>
</dbReference>
<dbReference type="PROSITE" id="PS00759">
    <property type="entry name" value="ARGE_DAPE_CPG2_2"/>
    <property type="match status" value="1"/>
</dbReference>
<dbReference type="NCBIfam" id="TIGR01882">
    <property type="entry name" value="peptidase-T"/>
    <property type="match status" value="1"/>
</dbReference>
<dbReference type="InterPro" id="IPR036264">
    <property type="entry name" value="Bact_exopeptidase_dim_dom"/>
</dbReference>
<evidence type="ECO:0000259" key="14">
    <source>
        <dbReference type="Pfam" id="PF07687"/>
    </source>
</evidence>
<dbReference type="EC" id="3.4.11.4" evidence="11"/>
<dbReference type="GO" id="GO:0008237">
    <property type="term" value="F:metallopeptidase activity"/>
    <property type="evidence" value="ECO:0007669"/>
    <property type="project" value="UniProtKB-KW"/>
</dbReference>
<feature type="domain" description="Peptidase M20 dimerisation" evidence="14">
    <location>
        <begin position="211"/>
        <end position="309"/>
    </location>
</feature>
<accession>A0A0H3PI06</accession>
<evidence type="ECO:0000256" key="3">
    <source>
        <dbReference type="ARBA" id="ARBA00009692"/>
    </source>
</evidence>
<evidence type="ECO:0000256" key="10">
    <source>
        <dbReference type="ARBA" id="ARBA00023049"/>
    </source>
</evidence>
<dbReference type="Pfam" id="PF07687">
    <property type="entry name" value="M20_dimer"/>
    <property type="match status" value="1"/>
</dbReference>
<organism evidence="16 17">
    <name type="scientific">Haemophilus influenzae (strain NTHi 3655)</name>
    <dbReference type="NCBI Taxonomy" id="375177"/>
    <lineage>
        <taxon>Bacteria</taxon>
        <taxon>Pseudomonadati</taxon>
        <taxon>Pseudomonadota</taxon>
        <taxon>Gammaproteobacteria</taxon>
        <taxon>Pasteurellales</taxon>
        <taxon>Pasteurellaceae</taxon>
        <taxon>Haemophilus</taxon>
    </lineage>
</organism>
<feature type="binding site" evidence="11 13">
    <location>
        <position position="202"/>
    </location>
    <ligand>
        <name>Zn(2+)</name>
        <dbReference type="ChEBI" id="CHEBI:29105"/>
        <label>1</label>
    </ligand>
</feature>
<name>A0A0H3PI06_HAEI3</name>
<dbReference type="NCBIfam" id="NF003976">
    <property type="entry name" value="PRK05469.1"/>
    <property type="match status" value="1"/>
</dbReference>
<proteinExistence type="inferred from homology"/>
<keyword evidence="4 11" id="KW-0031">Aminopeptidase</keyword>
<evidence type="ECO:0000256" key="6">
    <source>
        <dbReference type="ARBA" id="ARBA00022670"/>
    </source>
</evidence>
<keyword evidence="10 11" id="KW-0482">Metalloprotease</keyword>
<dbReference type="Proteomes" id="UP000003185">
    <property type="component" value="Unassembled WGS sequence"/>
</dbReference>
<dbReference type="CDD" id="cd03892">
    <property type="entry name" value="M20_peptT"/>
    <property type="match status" value="1"/>
</dbReference>
<dbReference type="GO" id="GO:0006508">
    <property type="term" value="P:proteolysis"/>
    <property type="evidence" value="ECO:0007669"/>
    <property type="project" value="UniProtKB-UniRule"/>
</dbReference>
<keyword evidence="7 11" id="KW-0479">Metal-binding</keyword>
<comment type="cofactor">
    <cofactor evidence="11 13">
        <name>Zn(2+)</name>
        <dbReference type="ChEBI" id="CHEBI:29105"/>
    </cofactor>
    <text evidence="11 13">Binds 2 Zn(2+) ions per subunit.</text>
</comment>
<feature type="binding site" evidence="11 13">
    <location>
        <position position="180"/>
    </location>
    <ligand>
        <name>Zn(2+)</name>
        <dbReference type="ChEBI" id="CHEBI:29105"/>
        <label>2</label>
    </ligand>
</feature>
<feature type="binding site" evidence="11 13">
    <location>
        <position position="84"/>
    </location>
    <ligand>
        <name>Zn(2+)</name>
        <dbReference type="ChEBI" id="CHEBI:29105"/>
        <label>1</label>
    </ligand>
</feature>
<dbReference type="InterPro" id="IPR010161">
    <property type="entry name" value="Peptidase_M20B"/>
</dbReference>
<comment type="subcellular location">
    <subcellularLocation>
        <location evidence="2 11">Cytoplasm</location>
    </subcellularLocation>
</comment>
<comment type="catalytic activity">
    <reaction evidence="1 11">
        <text>Release of the N-terminal residue from a tripeptide.</text>
        <dbReference type="EC" id="3.4.11.4"/>
    </reaction>
</comment>